<dbReference type="PANTHER" id="PTHR39321">
    <property type="entry name" value="NICOTINATE-NUCLEOTIDE ADENYLYLTRANSFERASE-RELATED"/>
    <property type="match status" value="1"/>
</dbReference>
<dbReference type="HAMAP" id="MF_00244">
    <property type="entry name" value="NaMN_adenylyltr"/>
    <property type="match status" value="1"/>
</dbReference>
<evidence type="ECO:0000313" key="13">
    <source>
        <dbReference type="EMBL" id="TYO98016.1"/>
    </source>
</evidence>
<evidence type="ECO:0000256" key="5">
    <source>
        <dbReference type="ARBA" id="ARBA00022679"/>
    </source>
</evidence>
<dbReference type="Gene3D" id="3.40.50.620">
    <property type="entry name" value="HUPs"/>
    <property type="match status" value="1"/>
</dbReference>
<proteinExistence type="inferred from homology"/>
<feature type="domain" description="Cytidyltransferase-like" evidence="12">
    <location>
        <begin position="17"/>
        <end position="185"/>
    </location>
</feature>
<accession>A0A5S4ZZ33</accession>
<keyword evidence="6 11" id="KW-0548">Nucleotidyltransferase</keyword>
<evidence type="ECO:0000256" key="4">
    <source>
        <dbReference type="ARBA" id="ARBA00022642"/>
    </source>
</evidence>
<evidence type="ECO:0000256" key="10">
    <source>
        <dbReference type="ARBA" id="ARBA00048721"/>
    </source>
</evidence>
<keyword evidence="14" id="KW-1185">Reference proteome</keyword>
<name>A0A5S4ZZ33_9FIRM</name>
<dbReference type="UniPathway" id="UPA00253">
    <property type="reaction ID" value="UER00332"/>
</dbReference>
<dbReference type="InterPro" id="IPR014729">
    <property type="entry name" value="Rossmann-like_a/b/a_fold"/>
</dbReference>
<dbReference type="InterPro" id="IPR004821">
    <property type="entry name" value="Cyt_trans-like"/>
</dbReference>
<dbReference type="GO" id="GO:0004515">
    <property type="term" value="F:nicotinate-nucleotide adenylyltransferase activity"/>
    <property type="evidence" value="ECO:0007669"/>
    <property type="project" value="UniProtKB-UniRule"/>
</dbReference>
<dbReference type="RefSeq" id="WP_166510357.1">
    <property type="nucleotide sequence ID" value="NZ_VNHM01000001.1"/>
</dbReference>
<evidence type="ECO:0000256" key="3">
    <source>
        <dbReference type="ARBA" id="ARBA00009014"/>
    </source>
</evidence>
<comment type="function">
    <text evidence="1 11">Catalyzes the reversible adenylation of nicotinate mononucleotide (NaMN) to nicotinic acid adenine dinucleotide (NaAD).</text>
</comment>
<keyword evidence="5 11" id="KW-0808">Transferase</keyword>
<evidence type="ECO:0000259" key="12">
    <source>
        <dbReference type="Pfam" id="PF01467"/>
    </source>
</evidence>
<keyword evidence="9 11" id="KW-0520">NAD</keyword>
<dbReference type="NCBIfam" id="TIGR00482">
    <property type="entry name" value="nicotinate (nicotinamide) nucleotide adenylyltransferase"/>
    <property type="match status" value="1"/>
</dbReference>
<keyword evidence="4 11" id="KW-0662">Pyridine nucleotide biosynthesis</keyword>
<evidence type="ECO:0000256" key="6">
    <source>
        <dbReference type="ARBA" id="ARBA00022695"/>
    </source>
</evidence>
<protein>
    <recommendedName>
        <fullName evidence="11">Probable nicotinate-nucleotide adenylyltransferase</fullName>
        <ecNumber evidence="11">2.7.7.18</ecNumber>
    </recommendedName>
    <alternativeName>
        <fullName evidence="11">Deamido-NAD(+) diphosphorylase</fullName>
    </alternativeName>
    <alternativeName>
        <fullName evidence="11">Deamido-NAD(+) pyrophosphorylase</fullName>
    </alternativeName>
    <alternativeName>
        <fullName evidence="11">Nicotinate mononucleotide adenylyltransferase</fullName>
        <shortName evidence="11">NaMN adenylyltransferase</shortName>
    </alternativeName>
</protein>
<dbReference type="SUPFAM" id="SSF52374">
    <property type="entry name" value="Nucleotidylyl transferase"/>
    <property type="match status" value="1"/>
</dbReference>
<dbReference type="CDD" id="cd02165">
    <property type="entry name" value="NMNAT"/>
    <property type="match status" value="1"/>
</dbReference>
<evidence type="ECO:0000256" key="7">
    <source>
        <dbReference type="ARBA" id="ARBA00022741"/>
    </source>
</evidence>
<evidence type="ECO:0000256" key="8">
    <source>
        <dbReference type="ARBA" id="ARBA00022840"/>
    </source>
</evidence>
<dbReference type="FunFam" id="3.40.50.620:FF:000039">
    <property type="entry name" value="Probable nicotinate-nucleotide adenylyltransferase"/>
    <property type="match status" value="1"/>
</dbReference>
<evidence type="ECO:0000256" key="9">
    <source>
        <dbReference type="ARBA" id="ARBA00023027"/>
    </source>
</evidence>
<dbReference type="EC" id="2.7.7.18" evidence="11"/>
<comment type="similarity">
    <text evidence="3 11">Belongs to the NadD family.</text>
</comment>
<dbReference type="Proteomes" id="UP000323166">
    <property type="component" value="Unassembled WGS sequence"/>
</dbReference>
<dbReference type="Pfam" id="PF01467">
    <property type="entry name" value="CTP_transf_like"/>
    <property type="match status" value="1"/>
</dbReference>
<organism evidence="13 14">
    <name type="scientific">Desulfallas thermosapovorans DSM 6562</name>
    <dbReference type="NCBI Taxonomy" id="1121431"/>
    <lineage>
        <taxon>Bacteria</taxon>
        <taxon>Bacillati</taxon>
        <taxon>Bacillota</taxon>
        <taxon>Clostridia</taxon>
        <taxon>Eubacteriales</taxon>
        <taxon>Desulfallaceae</taxon>
        <taxon>Desulfallas</taxon>
    </lineage>
</organism>
<dbReference type="InterPro" id="IPR005248">
    <property type="entry name" value="NadD/NMNAT"/>
</dbReference>
<keyword evidence="8 11" id="KW-0067">ATP-binding</keyword>
<reference evidence="13 14" key="1">
    <citation type="submission" date="2019-07" db="EMBL/GenBank/DDBJ databases">
        <title>Genomic Encyclopedia of Type Strains, Phase I: the one thousand microbial genomes (KMG-I) project.</title>
        <authorList>
            <person name="Kyrpides N."/>
        </authorList>
    </citation>
    <scope>NUCLEOTIDE SEQUENCE [LARGE SCALE GENOMIC DNA]</scope>
    <source>
        <strain evidence="13 14">DSM 6562</strain>
    </source>
</reference>
<sequence>MSDINKPAQPEKRRIGLMGGTFDPVHHGHLVAAEEARYQFGMEKVIFIPAGKPPHKTRQDISPPEHRLEMTRLAVSSNPHFTISDLEMKREGLSYTIDTVRAMKKVYAGWEIFFITGSDAVLEILTWKNVEGLLQECFFIAATRPGFNLEALGHKLSHLSREAVAKIKTIEVPALAISSTDIRHRVREGRPIKYLLPEAVEKFIYQNKLYQI</sequence>
<evidence type="ECO:0000313" key="14">
    <source>
        <dbReference type="Proteomes" id="UP000323166"/>
    </source>
</evidence>
<dbReference type="EMBL" id="VNHM01000001">
    <property type="protein sequence ID" value="TYO98016.1"/>
    <property type="molecule type" value="Genomic_DNA"/>
</dbReference>
<dbReference type="GO" id="GO:0005524">
    <property type="term" value="F:ATP binding"/>
    <property type="evidence" value="ECO:0007669"/>
    <property type="project" value="UniProtKB-KW"/>
</dbReference>
<dbReference type="PANTHER" id="PTHR39321:SF3">
    <property type="entry name" value="PHOSPHOPANTETHEINE ADENYLYLTRANSFERASE"/>
    <property type="match status" value="1"/>
</dbReference>
<dbReference type="NCBIfam" id="TIGR00125">
    <property type="entry name" value="cyt_tran_rel"/>
    <property type="match status" value="1"/>
</dbReference>
<evidence type="ECO:0000256" key="11">
    <source>
        <dbReference type="HAMAP-Rule" id="MF_00244"/>
    </source>
</evidence>
<dbReference type="GO" id="GO:0009435">
    <property type="term" value="P:NAD+ biosynthetic process"/>
    <property type="evidence" value="ECO:0007669"/>
    <property type="project" value="UniProtKB-UniRule"/>
</dbReference>
<comment type="caution">
    <text evidence="13">The sequence shown here is derived from an EMBL/GenBank/DDBJ whole genome shotgun (WGS) entry which is preliminary data.</text>
</comment>
<gene>
    <name evidence="11" type="primary">nadD</name>
    <name evidence="13" type="ORF">LX24_00301</name>
</gene>
<dbReference type="AlphaFoldDB" id="A0A5S4ZZ33"/>
<comment type="catalytic activity">
    <reaction evidence="10 11">
        <text>nicotinate beta-D-ribonucleotide + ATP + H(+) = deamido-NAD(+) + diphosphate</text>
        <dbReference type="Rhea" id="RHEA:22860"/>
        <dbReference type="ChEBI" id="CHEBI:15378"/>
        <dbReference type="ChEBI" id="CHEBI:30616"/>
        <dbReference type="ChEBI" id="CHEBI:33019"/>
        <dbReference type="ChEBI" id="CHEBI:57502"/>
        <dbReference type="ChEBI" id="CHEBI:58437"/>
        <dbReference type="EC" id="2.7.7.18"/>
    </reaction>
</comment>
<keyword evidence="7 11" id="KW-0547">Nucleotide-binding</keyword>
<comment type="pathway">
    <text evidence="2 11">Cofactor biosynthesis; NAD(+) biosynthesis; deamido-NAD(+) from nicotinate D-ribonucleotide: step 1/1.</text>
</comment>
<evidence type="ECO:0000256" key="2">
    <source>
        <dbReference type="ARBA" id="ARBA00005019"/>
    </source>
</evidence>
<dbReference type="NCBIfam" id="NF000840">
    <property type="entry name" value="PRK00071.1-3"/>
    <property type="match status" value="1"/>
</dbReference>
<evidence type="ECO:0000256" key="1">
    <source>
        <dbReference type="ARBA" id="ARBA00002324"/>
    </source>
</evidence>